<dbReference type="EMBL" id="UOES01000076">
    <property type="protein sequence ID" value="VAW26220.1"/>
    <property type="molecule type" value="Genomic_DNA"/>
</dbReference>
<sequence>MAQEDLLVKLYQLPDYQPGSFNN</sequence>
<reference evidence="1" key="1">
    <citation type="submission" date="2018-06" db="EMBL/GenBank/DDBJ databases">
        <authorList>
            <person name="Zhirakovskaya E."/>
        </authorList>
    </citation>
    <scope>NUCLEOTIDE SEQUENCE</scope>
</reference>
<organism evidence="1">
    <name type="scientific">hydrothermal vent metagenome</name>
    <dbReference type="NCBI Taxonomy" id="652676"/>
    <lineage>
        <taxon>unclassified sequences</taxon>
        <taxon>metagenomes</taxon>
        <taxon>ecological metagenomes</taxon>
    </lineage>
</organism>
<dbReference type="AlphaFoldDB" id="A0A3B0UAX2"/>
<name>A0A3B0UAX2_9ZZZZ</name>
<proteinExistence type="predicted"/>
<feature type="non-terminal residue" evidence="1">
    <location>
        <position position="23"/>
    </location>
</feature>
<gene>
    <name evidence="1" type="ORF">MNBD_BACTEROID06-1676</name>
</gene>
<accession>A0A3B0UAX2</accession>
<evidence type="ECO:0000313" key="1">
    <source>
        <dbReference type="EMBL" id="VAW26220.1"/>
    </source>
</evidence>
<protein>
    <submittedName>
        <fullName evidence="1">Uncharacterized protein</fullName>
    </submittedName>
</protein>